<organism evidence="2 3">
    <name type="scientific">Heterorhabditis bacteriophora</name>
    <name type="common">Entomopathogenic nematode worm</name>
    <dbReference type="NCBI Taxonomy" id="37862"/>
    <lineage>
        <taxon>Eukaryota</taxon>
        <taxon>Metazoa</taxon>
        <taxon>Ecdysozoa</taxon>
        <taxon>Nematoda</taxon>
        <taxon>Chromadorea</taxon>
        <taxon>Rhabditida</taxon>
        <taxon>Rhabditina</taxon>
        <taxon>Rhabditomorpha</taxon>
        <taxon>Strongyloidea</taxon>
        <taxon>Heterorhabditidae</taxon>
        <taxon>Heterorhabditis</taxon>
    </lineage>
</organism>
<name>A0A1I7XGP1_HETBA</name>
<dbReference type="Proteomes" id="UP000095283">
    <property type="component" value="Unplaced"/>
</dbReference>
<evidence type="ECO:0000256" key="1">
    <source>
        <dbReference type="SAM" id="Phobius"/>
    </source>
</evidence>
<keyword evidence="1" id="KW-0812">Transmembrane</keyword>
<keyword evidence="1" id="KW-1133">Transmembrane helix</keyword>
<proteinExistence type="predicted"/>
<dbReference type="PANTHER" id="PTHR46014:SF1">
    <property type="entry name" value="TETRATRICOPEPTIDE REPEAT PROTEIN 1"/>
    <property type="match status" value="1"/>
</dbReference>
<feature type="transmembrane region" description="Helical" evidence="1">
    <location>
        <begin position="81"/>
        <end position="99"/>
    </location>
</feature>
<accession>A0A1I7XGP1</accession>
<keyword evidence="1" id="KW-0472">Membrane</keyword>
<dbReference type="InterPro" id="IPR052769">
    <property type="entry name" value="TPR_domain_protein"/>
</dbReference>
<dbReference type="PANTHER" id="PTHR46014">
    <property type="entry name" value="TETRATRICOPEPTIDE REPEAT PROTEIN 1"/>
    <property type="match status" value="1"/>
</dbReference>
<keyword evidence="2" id="KW-1185">Reference proteome</keyword>
<evidence type="ECO:0000313" key="2">
    <source>
        <dbReference type="Proteomes" id="UP000095283"/>
    </source>
</evidence>
<evidence type="ECO:0000313" key="3">
    <source>
        <dbReference type="WBParaSite" id="Hba_16850"/>
    </source>
</evidence>
<protein>
    <submittedName>
        <fullName evidence="3">DUF4470 domain-containing protein</fullName>
    </submittedName>
</protein>
<sequence length="417" mass="47543">MFRCGAVALGRMARLSTLRISSQSQPIRTQFSLSTTKYNMIFPRSFSSNASSNNDGKEDNGTTIAEEEDTLESAVIERNDLVRFCTMFIYLMFLQFVFWKKQMRTQSMILSINRSMDAEDVVQYNALFGQQINLLLHPSQNVIDNPVYLCDLVATLVQSTETDDLQNIMQEIKASFSTFLFCFIYTYKYNLVICSQHVPEHITIAVLYDYNTRVNNLALQIADQKDNESVKPVMVDENNLEKFVGRPKFTSDRMYQTTPPGLCIIDEGQFDCDHSYTTNNKLLKCFTCLVSVVEDNYSMAIIEEIIERSDVLATVEAIKKEGNILFGKGEWEGAADKYKNRFPLRSDYSKRIAEIQTKIAQRNEEMKKDMLAKLKGLGDMCLRPFGLSTDNFQMIPNGDGGYSISMKNVSNSSQDNQ</sequence>
<dbReference type="WBParaSite" id="Hba_16850">
    <property type="protein sequence ID" value="Hba_16850"/>
    <property type="gene ID" value="Hba_16850"/>
</dbReference>
<reference evidence="3" key="1">
    <citation type="submission" date="2016-11" db="UniProtKB">
        <authorList>
            <consortium name="WormBaseParasite"/>
        </authorList>
    </citation>
    <scope>IDENTIFICATION</scope>
</reference>
<dbReference type="AlphaFoldDB" id="A0A1I7XGP1"/>